<reference evidence="2 3" key="1">
    <citation type="submission" date="2014-01" db="EMBL/GenBank/DDBJ databases">
        <authorList>
            <person name="Durkin A.S."/>
            <person name="McCorrison J."/>
            <person name="Torralba M."/>
            <person name="Gillis M."/>
            <person name="Haft D.H."/>
            <person name="Methe B."/>
            <person name="Sutton G."/>
            <person name="Nelson K.E."/>
        </authorList>
    </citation>
    <scope>NUCLEOTIDE SEQUENCE [LARGE SCALE GENOMIC DNA]</scope>
    <source>
        <strain evidence="2 3">205/92</strain>
    </source>
</reference>
<evidence type="ECO:0000313" key="2">
    <source>
        <dbReference type="EMBL" id="EUD09194.1"/>
    </source>
</evidence>
<dbReference type="Proteomes" id="UP000022311">
    <property type="component" value="Unassembled WGS sequence"/>
</dbReference>
<sequence>MNITQRHSEASRSPIEIHIHAAPNQSAADIAKEVTKQLAHAQRRAESRRLSQYQDNEEF</sequence>
<dbReference type="EMBL" id="JALD01000083">
    <property type="protein sequence ID" value="EUD09194.1"/>
    <property type="molecule type" value="Genomic_DNA"/>
</dbReference>
<organism evidence="2 3">
    <name type="scientific">Providencia alcalifaciens 205/92</name>
    <dbReference type="NCBI Taxonomy" id="1256988"/>
    <lineage>
        <taxon>Bacteria</taxon>
        <taxon>Pseudomonadati</taxon>
        <taxon>Pseudomonadota</taxon>
        <taxon>Gammaproteobacteria</taxon>
        <taxon>Enterobacterales</taxon>
        <taxon>Morganellaceae</taxon>
        <taxon>Providencia</taxon>
    </lineage>
</organism>
<proteinExistence type="predicted"/>
<name>A0AAV3M109_9GAMM</name>
<feature type="region of interest" description="Disordered" evidence="1">
    <location>
        <begin position="33"/>
        <end position="59"/>
    </location>
</feature>
<comment type="caution">
    <text evidence="2">The sequence shown here is derived from an EMBL/GenBank/DDBJ whole genome shotgun (WGS) entry which is preliminary data.</text>
</comment>
<gene>
    <name evidence="2" type="ORF">HMPREF1563_3608</name>
</gene>
<dbReference type="AlphaFoldDB" id="A0AAV3M109"/>
<feature type="compositionally biased region" description="Polar residues" evidence="1">
    <location>
        <begin position="50"/>
        <end position="59"/>
    </location>
</feature>
<evidence type="ECO:0000313" key="3">
    <source>
        <dbReference type="Proteomes" id="UP000022311"/>
    </source>
</evidence>
<protein>
    <submittedName>
        <fullName evidence="2">Uncharacterized protein</fullName>
    </submittedName>
</protein>
<accession>A0AAV3M109</accession>
<evidence type="ECO:0000256" key="1">
    <source>
        <dbReference type="SAM" id="MobiDB-lite"/>
    </source>
</evidence>